<feature type="transmembrane region" description="Helical" evidence="8">
    <location>
        <begin position="95"/>
        <end position="113"/>
    </location>
</feature>
<feature type="transmembrane region" description="Helical" evidence="8">
    <location>
        <begin position="64"/>
        <end position="83"/>
    </location>
</feature>
<sequence length="334" mass="33682">MAKSHYTKSRRHTVMITLGALLCVLAIVALGTGTIRLAPAEVLSVLGGNGSQRDRLVIGSIRAPRVLTAIGVGAALGAAGASFQSIARNPLGSPDIIGFTTGAATGAVAQIVVFNAGALATAGAAMACGLLTAGLVYSLSYARARTGGQRLVIIGIGVSAMLSAANTLLLAKGDTDLAAQANLWLTGSLGGRSWPDALLVLLALAFLLPVLLWQSTGMALLEMGDDAARALGVGAETVRRVTIFTAVCLSAAATAAAGPVAFVALASGAVIRQLIGSRNVPIVPAALTGAVLLLGCDVALQQLPMQWQMPIGMATALGGGLYLLFLLTRAPARR</sequence>
<dbReference type="GO" id="GO:0033214">
    <property type="term" value="P:siderophore-iron import into cell"/>
    <property type="evidence" value="ECO:0007669"/>
    <property type="project" value="TreeGrafter"/>
</dbReference>
<dbReference type="AlphaFoldDB" id="A0AA94XUY4"/>
<dbReference type="Proteomes" id="UP001060018">
    <property type="component" value="Chromosome"/>
</dbReference>
<name>A0AA94XUY4_9MICC</name>
<comment type="similarity">
    <text evidence="2">Belongs to the binding-protein-dependent transport system permease family. FecCD subfamily.</text>
</comment>
<keyword evidence="7 8" id="KW-0472">Membrane</keyword>
<evidence type="ECO:0000256" key="8">
    <source>
        <dbReference type="SAM" id="Phobius"/>
    </source>
</evidence>
<keyword evidence="3" id="KW-0813">Transport</keyword>
<evidence type="ECO:0000313" key="10">
    <source>
        <dbReference type="Proteomes" id="UP001060018"/>
    </source>
</evidence>
<feature type="transmembrane region" description="Helical" evidence="8">
    <location>
        <begin position="197"/>
        <end position="221"/>
    </location>
</feature>
<protein>
    <submittedName>
        <fullName evidence="9">Iron chelate uptake ABC transporter family permease subunit</fullName>
    </submittedName>
</protein>
<dbReference type="InterPro" id="IPR037294">
    <property type="entry name" value="ABC_BtuC-like"/>
</dbReference>
<keyword evidence="5 8" id="KW-0812">Transmembrane</keyword>
<evidence type="ECO:0000313" key="9">
    <source>
        <dbReference type="EMBL" id="UUX58652.1"/>
    </source>
</evidence>
<keyword evidence="4" id="KW-1003">Cell membrane</keyword>
<dbReference type="PANTHER" id="PTHR30472">
    <property type="entry name" value="FERRIC ENTEROBACTIN TRANSPORT SYSTEM PERMEASE PROTEIN"/>
    <property type="match status" value="1"/>
</dbReference>
<evidence type="ECO:0000256" key="7">
    <source>
        <dbReference type="ARBA" id="ARBA00023136"/>
    </source>
</evidence>
<evidence type="ECO:0000256" key="5">
    <source>
        <dbReference type="ARBA" id="ARBA00022692"/>
    </source>
</evidence>
<organism evidence="9 10">
    <name type="scientific">Glutamicibacter halophytocola</name>
    <dbReference type="NCBI Taxonomy" id="1933880"/>
    <lineage>
        <taxon>Bacteria</taxon>
        <taxon>Bacillati</taxon>
        <taxon>Actinomycetota</taxon>
        <taxon>Actinomycetes</taxon>
        <taxon>Micrococcales</taxon>
        <taxon>Micrococcaceae</taxon>
        <taxon>Glutamicibacter</taxon>
    </lineage>
</organism>
<dbReference type="InterPro" id="IPR000522">
    <property type="entry name" value="ABC_transptr_permease_BtuC"/>
</dbReference>
<gene>
    <name evidence="9" type="ORF">NUH22_15340</name>
</gene>
<dbReference type="PANTHER" id="PTHR30472:SF24">
    <property type="entry name" value="FERRIC ENTEROBACTIN TRANSPORT SYSTEM PERMEASE PROTEIN FEPG"/>
    <property type="match status" value="1"/>
</dbReference>
<evidence type="ECO:0000256" key="3">
    <source>
        <dbReference type="ARBA" id="ARBA00022448"/>
    </source>
</evidence>
<reference evidence="9" key="1">
    <citation type="journal article" date="2022" name="Pest Manag. Sci.">
        <title>Glutamicibacter halophytocola-mediated host fitness of potato tuber moth on Solanaceae crops.</title>
        <authorList>
            <person name="Wang W."/>
            <person name="Xiao G."/>
            <person name="Du G."/>
            <person name="Chang L."/>
            <person name="Yang Y."/>
            <person name="Ye J."/>
            <person name="Chen B."/>
        </authorList>
    </citation>
    <scope>NUCLEOTIDE SEQUENCE</scope>
    <source>
        <strain evidence="9">S2</strain>
    </source>
</reference>
<dbReference type="EMBL" id="CP102487">
    <property type="protein sequence ID" value="UUX58652.1"/>
    <property type="molecule type" value="Genomic_DNA"/>
</dbReference>
<accession>A0AA94XUY4</accession>
<dbReference type="Pfam" id="PF01032">
    <property type="entry name" value="FecCD"/>
    <property type="match status" value="1"/>
</dbReference>
<feature type="transmembrane region" description="Helical" evidence="8">
    <location>
        <begin position="119"/>
        <end position="139"/>
    </location>
</feature>
<feature type="transmembrane region" description="Helical" evidence="8">
    <location>
        <begin position="312"/>
        <end position="332"/>
    </location>
</feature>
<feature type="transmembrane region" description="Helical" evidence="8">
    <location>
        <begin position="151"/>
        <end position="171"/>
    </location>
</feature>
<evidence type="ECO:0000256" key="4">
    <source>
        <dbReference type="ARBA" id="ARBA00022475"/>
    </source>
</evidence>
<dbReference type="RefSeq" id="WP_257745544.1">
    <property type="nucleotide sequence ID" value="NZ_CP102487.1"/>
</dbReference>
<dbReference type="GO" id="GO:0005886">
    <property type="term" value="C:plasma membrane"/>
    <property type="evidence" value="ECO:0007669"/>
    <property type="project" value="UniProtKB-SubCell"/>
</dbReference>
<evidence type="ECO:0000256" key="6">
    <source>
        <dbReference type="ARBA" id="ARBA00022989"/>
    </source>
</evidence>
<keyword evidence="6 8" id="KW-1133">Transmembrane helix</keyword>
<proteinExistence type="inferred from homology"/>
<feature type="transmembrane region" description="Helical" evidence="8">
    <location>
        <begin position="241"/>
        <end position="270"/>
    </location>
</feature>
<evidence type="ECO:0000256" key="1">
    <source>
        <dbReference type="ARBA" id="ARBA00004651"/>
    </source>
</evidence>
<dbReference type="GO" id="GO:0022857">
    <property type="term" value="F:transmembrane transporter activity"/>
    <property type="evidence" value="ECO:0007669"/>
    <property type="project" value="InterPro"/>
</dbReference>
<comment type="subcellular location">
    <subcellularLocation>
        <location evidence="1">Cell membrane</location>
        <topology evidence="1">Multi-pass membrane protein</topology>
    </subcellularLocation>
</comment>
<dbReference type="SUPFAM" id="SSF81345">
    <property type="entry name" value="ABC transporter involved in vitamin B12 uptake, BtuC"/>
    <property type="match status" value="1"/>
</dbReference>
<dbReference type="Gene3D" id="1.10.3470.10">
    <property type="entry name" value="ABC transporter involved in vitamin B12 uptake, BtuC"/>
    <property type="match status" value="1"/>
</dbReference>
<evidence type="ECO:0000256" key="2">
    <source>
        <dbReference type="ARBA" id="ARBA00007935"/>
    </source>
</evidence>